<reference evidence="2" key="1">
    <citation type="submission" date="2016-10" db="EMBL/GenBank/DDBJ databases">
        <title>Sequence of Gallionella enrichment culture.</title>
        <authorList>
            <person name="Poehlein A."/>
            <person name="Muehling M."/>
            <person name="Daniel R."/>
        </authorList>
    </citation>
    <scope>NUCLEOTIDE SEQUENCE</scope>
</reference>
<feature type="transmembrane region" description="Helical" evidence="1">
    <location>
        <begin position="26"/>
        <end position="45"/>
    </location>
</feature>
<evidence type="ECO:0000256" key="1">
    <source>
        <dbReference type="SAM" id="Phobius"/>
    </source>
</evidence>
<evidence type="ECO:0000313" key="2">
    <source>
        <dbReference type="EMBL" id="OIR07936.1"/>
    </source>
</evidence>
<proteinExistence type="predicted"/>
<name>A0A1J5SV50_9ZZZZ</name>
<organism evidence="2">
    <name type="scientific">mine drainage metagenome</name>
    <dbReference type="NCBI Taxonomy" id="410659"/>
    <lineage>
        <taxon>unclassified sequences</taxon>
        <taxon>metagenomes</taxon>
        <taxon>ecological metagenomes</taxon>
    </lineage>
</organism>
<gene>
    <name evidence="2" type="ORF">GALL_97990</name>
</gene>
<keyword evidence="1" id="KW-1133">Transmembrane helix</keyword>
<keyword evidence="1" id="KW-0812">Transmembrane</keyword>
<dbReference type="AlphaFoldDB" id="A0A1J5SV50"/>
<keyword evidence="1" id="KW-0472">Membrane</keyword>
<sequence>MPTRSNSLFDLLRHYRDDARRLEPPIGALLVLTLVLYGCLCIYGMTQL</sequence>
<comment type="caution">
    <text evidence="2">The sequence shown here is derived from an EMBL/GenBank/DDBJ whole genome shotgun (WGS) entry which is preliminary data.</text>
</comment>
<dbReference type="EMBL" id="MLJW01000034">
    <property type="protein sequence ID" value="OIR07936.1"/>
    <property type="molecule type" value="Genomic_DNA"/>
</dbReference>
<accession>A0A1J5SV50</accession>
<protein>
    <submittedName>
        <fullName evidence="2">Uncharacterized protein</fullName>
    </submittedName>
</protein>